<dbReference type="NCBIfam" id="TIGR00110">
    <property type="entry name" value="ilvD"/>
    <property type="match status" value="1"/>
</dbReference>
<dbReference type="HAMAP" id="MF_00012">
    <property type="entry name" value="IlvD"/>
    <property type="match status" value="1"/>
</dbReference>
<comment type="caution">
    <text evidence="18">The sequence shown here is derived from an EMBL/GenBank/DDBJ whole genome shotgun (WGS) entry which is preliminary data.</text>
</comment>
<comment type="catalytic activity">
    <reaction evidence="11">
        <text>(2R)-2,3-dihydroxy-3-methylbutanoate = 3-methyl-2-oxobutanoate + H2O</text>
        <dbReference type="Rhea" id="RHEA:24809"/>
        <dbReference type="ChEBI" id="CHEBI:11851"/>
        <dbReference type="ChEBI" id="CHEBI:15377"/>
        <dbReference type="ChEBI" id="CHEBI:49072"/>
        <dbReference type="EC" id="4.2.1.9"/>
    </reaction>
    <physiologicalReaction direction="left-to-right" evidence="11">
        <dbReference type="Rhea" id="RHEA:24810"/>
    </physiologicalReaction>
</comment>
<comment type="cofactor">
    <cofactor evidence="1 15">
        <name>Mg(2+)</name>
        <dbReference type="ChEBI" id="CHEBI:18420"/>
    </cofactor>
</comment>
<comment type="caution">
    <text evidence="15">Lacks conserved residue(s) required for the propagation of feature annotation.</text>
</comment>
<organism evidence="18 19">
    <name type="scientific">Candidatus Roizmanbacteria bacterium CG11_big_fil_rev_8_21_14_0_20_36_8</name>
    <dbReference type="NCBI Taxonomy" id="1974856"/>
    <lineage>
        <taxon>Bacteria</taxon>
        <taxon>Candidatus Roizmaniibacteriota</taxon>
    </lineage>
</organism>
<keyword evidence="6 15" id="KW-0460">Magnesium</keyword>
<keyword evidence="10 15" id="KW-0100">Branched-chain amino acid biosynthesis</keyword>
<dbReference type="GO" id="GO:0009097">
    <property type="term" value="P:isoleucine biosynthetic process"/>
    <property type="evidence" value="ECO:0007669"/>
    <property type="project" value="UniProtKB-UniRule"/>
</dbReference>
<feature type="modified residue" description="N6-carboxylysine" evidence="15">
    <location>
        <position position="147"/>
    </location>
</feature>
<dbReference type="GO" id="GO:0004160">
    <property type="term" value="F:dihydroxy-acid dehydratase activity"/>
    <property type="evidence" value="ECO:0007669"/>
    <property type="project" value="UniProtKB-UniRule"/>
</dbReference>
<accession>A0A2M6IUF8</accession>
<evidence type="ECO:0000256" key="13">
    <source>
        <dbReference type="ARBA" id="ARBA00029437"/>
    </source>
</evidence>
<dbReference type="Proteomes" id="UP000231056">
    <property type="component" value="Unassembled WGS sequence"/>
</dbReference>
<evidence type="ECO:0000256" key="3">
    <source>
        <dbReference type="ARBA" id="ARBA00022605"/>
    </source>
</evidence>
<feature type="binding site" evidence="15">
    <location>
        <position position="475"/>
    </location>
    <ligand>
        <name>Mg(2+)</name>
        <dbReference type="ChEBI" id="CHEBI:18420"/>
    </ligand>
</feature>
<reference evidence="18 19" key="1">
    <citation type="submission" date="2017-09" db="EMBL/GenBank/DDBJ databases">
        <title>Depth-based differentiation of microbial function through sediment-hosted aquifers and enrichment of novel symbionts in the deep terrestrial subsurface.</title>
        <authorList>
            <person name="Probst A.J."/>
            <person name="Ladd B."/>
            <person name="Jarett J.K."/>
            <person name="Geller-Mcgrath D.E."/>
            <person name="Sieber C.M."/>
            <person name="Emerson J.B."/>
            <person name="Anantharaman K."/>
            <person name="Thomas B.C."/>
            <person name="Malmstrom R."/>
            <person name="Stieglmeier M."/>
            <person name="Klingl A."/>
            <person name="Woyke T."/>
            <person name="Ryan C.M."/>
            <person name="Banfield J.F."/>
        </authorList>
    </citation>
    <scope>NUCLEOTIDE SEQUENCE [LARGE SCALE GENOMIC DNA]</scope>
    <source>
        <strain evidence="18">CG11_big_fil_rev_8_21_14_0_20_36_8</strain>
    </source>
</reference>
<feature type="domain" description="Dihydroxy-acid/6-phosphogluconate dehydratase C-terminal" evidence="17">
    <location>
        <begin position="392"/>
        <end position="582"/>
    </location>
</feature>
<dbReference type="GO" id="GO:0009099">
    <property type="term" value="P:L-valine biosynthetic process"/>
    <property type="evidence" value="ECO:0007669"/>
    <property type="project" value="UniProtKB-UniRule"/>
</dbReference>
<dbReference type="GO" id="GO:0051537">
    <property type="term" value="F:2 iron, 2 sulfur cluster binding"/>
    <property type="evidence" value="ECO:0007669"/>
    <property type="project" value="UniProtKB-UniRule"/>
</dbReference>
<feature type="binding site" evidence="15">
    <location>
        <position position="72"/>
    </location>
    <ligand>
        <name>[2Fe-2S] cluster</name>
        <dbReference type="ChEBI" id="CHEBI:190135"/>
    </ligand>
</feature>
<dbReference type="SUPFAM" id="SSF143975">
    <property type="entry name" value="IlvD/EDD N-terminal domain-like"/>
    <property type="match status" value="1"/>
</dbReference>
<keyword evidence="7 15" id="KW-0408">Iron</keyword>
<dbReference type="InterPro" id="IPR042096">
    <property type="entry name" value="Dihydro-acid_dehy_C"/>
</dbReference>
<feature type="binding site" evidence="15">
    <location>
        <position position="104"/>
    </location>
    <ligand>
        <name>Mg(2+)</name>
        <dbReference type="ChEBI" id="CHEBI:18420"/>
    </ligand>
</feature>
<dbReference type="InterPro" id="IPR056740">
    <property type="entry name" value="ILV_EDD_C"/>
</dbReference>
<keyword evidence="9 15" id="KW-0456">Lyase</keyword>
<evidence type="ECO:0000256" key="14">
    <source>
        <dbReference type="ARBA" id="ARBA00029490"/>
    </source>
</evidence>
<feature type="active site" description="Proton acceptor" evidence="15">
    <location>
        <position position="501"/>
    </location>
</feature>
<dbReference type="InterPro" id="IPR050165">
    <property type="entry name" value="DHAD_IlvD/Edd"/>
</dbReference>
<dbReference type="AlphaFoldDB" id="A0A2M6IUF8"/>
<evidence type="ECO:0000313" key="18">
    <source>
        <dbReference type="EMBL" id="PIQ73490.1"/>
    </source>
</evidence>
<dbReference type="FunFam" id="3.50.30.80:FF:000001">
    <property type="entry name" value="Dihydroxy-acid dehydratase"/>
    <property type="match status" value="1"/>
</dbReference>
<dbReference type="SUPFAM" id="SSF52016">
    <property type="entry name" value="LeuD/IlvD-like"/>
    <property type="match status" value="1"/>
</dbReference>
<dbReference type="NCBIfam" id="NF002068">
    <property type="entry name" value="PRK00911.1"/>
    <property type="match status" value="1"/>
</dbReference>
<dbReference type="PROSITE" id="PS00887">
    <property type="entry name" value="ILVD_EDD_2"/>
    <property type="match status" value="1"/>
</dbReference>
<comment type="similarity">
    <text evidence="2 15">Belongs to the IlvD/Edd family.</text>
</comment>
<feature type="binding site" description="via carbamate group" evidence="15">
    <location>
        <position position="147"/>
    </location>
    <ligand>
        <name>Mg(2+)</name>
        <dbReference type="ChEBI" id="CHEBI:18420"/>
    </ligand>
</feature>
<comment type="function">
    <text evidence="15">Functions in the biosynthesis of branched-chain amino acids. Catalyzes the dehydration of (2R,3R)-2,3-dihydroxy-3-methylpentanoate (2,3-dihydroxy-3-methylvalerate) into 2-oxo-3-methylpentanoate (2-oxo-3-methylvalerate) and of (2R)-2,3-dihydroxy-3-methylbutanoate (2,3-dihydroxyisovalerate) into 2-oxo-3-methylbutanoate (2-oxoisovalerate), the penultimate precursor to L-isoleucine and L-valine, respectively.</text>
</comment>
<evidence type="ECO:0000256" key="2">
    <source>
        <dbReference type="ARBA" id="ARBA00006486"/>
    </source>
</evidence>
<dbReference type="Gene3D" id="3.50.30.80">
    <property type="entry name" value="IlvD/EDD C-terminal domain-like"/>
    <property type="match status" value="1"/>
</dbReference>
<evidence type="ECO:0000256" key="4">
    <source>
        <dbReference type="ARBA" id="ARBA00022714"/>
    </source>
</evidence>
<dbReference type="PANTHER" id="PTHR21000">
    <property type="entry name" value="DIHYDROXY-ACID DEHYDRATASE DAD"/>
    <property type="match status" value="1"/>
</dbReference>
<comment type="catalytic activity">
    <reaction evidence="15">
        <text>(2R,3R)-2,3-dihydroxy-3-methylpentanoate = (S)-3-methyl-2-oxopentanoate + H2O</text>
        <dbReference type="Rhea" id="RHEA:27694"/>
        <dbReference type="ChEBI" id="CHEBI:15377"/>
        <dbReference type="ChEBI" id="CHEBI:35146"/>
        <dbReference type="ChEBI" id="CHEBI:49258"/>
        <dbReference type="EC" id="4.2.1.9"/>
    </reaction>
</comment>
<sequence length="585" mass="62469">MPKSCQGDCCCKNNDSSKLKERSKTLTSFEGSSHWSKRAPARAMMRAVGYTDEDFKKPLICVAAPYSDVSPCNAHILELGKIAEGEIEKLGGKPYIFGTPVITDGETMGIEGMKYSLVSREVIADSIEMMSEAYAADGTIAFSGCDKTIPASLMPLARNNSIGITLYGGTILAGNLNGRDLNIVSVFEAVGKMSSGKITKEEFHEIECKSCPCAGACGGMYTANTMASALEALGMSVPGSASHPAMSRTGRVSEKKIEDIFKTTKALFVMMKQGIHTRDILTRKAFENAIVVVQALGGSTNAVLHLLAIAHEAEVALTIDDFDSIGKKVPLIGNFSPSGEYMMEHLDKIGGVPMVMKMLLGAGLIHGDCLTVTGKTVAENLKDALVRPTNQDVIYSLEEPIAPAGHHIVIMKGNMSPDGSVMKLSGNLIKKHKGPARVFESEDDCMTAILDGKIRHGDVIIIRNEGPKGGPGMREMLSPSSALVGAGLGEDVALITDGRFSGGSHGIMIAHVSPEAVEGGAIGIVKERDIIDINVEKREINIEVENNILDERRKKYKAPDSPYIRGVLAKYRTLVSSASKGAVTY</sequence>
<evidence type="ECO:0000256" key="1">
    <source>
        <dbReference type="ARBA" id="ARBA00001946"/>
    </source>
</evidence>
<proteinExistence type="inferred from homology"/>
<keyword evidence="3 15" id="KW-0028">Amino-acid biosynthesis</keyword>
<evidence type="ECO:0000256" key="9">
    <source>
        <dbReference type="ARBA" id="ARBA00023239"/>
    </source>
</evidence>
<dbReference type="UniPathway" id="UPA00049">
    <property type="reaction ID" value="UER00061"/>
</dbReference>
<gene>
    <name evidence="15 18" type="primary">ilvD</name>
    <name evidence="18" type="ORF">COV58_02210</name>
</gene>
<dbReference type="InterPro" id="IPR004404">
    <property type="entry name" value="DihydroxyA_deHydtase"/>
</dbReference>
<keyword evidence="4 15" id="KW-0001">2Fe-2S</keyword>
<evidence type="ECO:0000256" key="5">
    <source>
        <dbReference type="ARBA" id="ARBA00022723"/>
    </source>
</evidence>
<evidence type="ECO:0000256" key="6">
    <source>
        <dbReference type="ARBA" id="ARBA00022842"/>
    </source>
</evidence>
<dbReference type="InterPro" id="IPR000581">
    <property type="entry name" value="ILV_EDD_N"/>
</dbReference>
<comment type="cofactor">
    <cofactor evidence="15">
        <name>[2Fe-2S] cluster</name>
        <dbReference type="ChEBI" id="CHEBI:190135"/>
    </cofactor>
    <text evidence="15">Binds 1 [2Fe-2S] cluster per subunit. This cluster acts as a Lewis acid cofactor.</text>
</comment>
<dbReference type="EC" id="4.2.1.9" evidence="14 15"/>
<comment type="pathway">
    <text evidence="12 15">Amino-acid biosynthesis; L-valine biosynthesis; L-valine from pyruvate: step 3/4.</text>
</comment>
<dbReference type="InterPro" id="IPR020558">
    <property type="entry name" value="DiOHA_6PGluconate_deHydtase_CS"/>
</dbReference>
<feature type="binding site" evidence="15">
    <location>
        <position position="146"/>
    </location>
    <ligand>
        <name>Mg(2+)</name>
        <dbReference type="ChEBI" id="CHEBI:18420"/>
    </ligand>
</feature>
<protein>
    <recommendedName>
        <fullName evidence="14 15">Dihydroxy-acid dehydratase</fullName>
        <shortName evidence="15">DAD</shortName>
        <ecNumber evidence="14 15">4.2.1.9</ecNumber>
    </recommendedName>
</protein>
<evidence type="ECO:0000259" key="17">
    <source>
        <dbReference type="Pfam" id="PF24877"/>
    </source>
</evidence>
<dbReference type="GO" id="GO:0000287">
    <property type="term" value="F:magnesium ion binding"/>
    <property type="evidence" value="ECO:0007669"/>
    <property type="project" value="UniProtKB-UniRule"/>
</dbReference>
<keyword evidence="8 15" id="KW-0411">Iron-sulfur</keyword>
<evidence type="ECO:0000256" key="10">
    <source>
        <dbReference type="ARBA" id="ARBA00023304"/>
    </source>
</evidence>
<feature type="domain" description="Dihydroxy-acid/6-phosphogluconate dehydratase N-terminal" evidence="16">
    <location>
        <begin position="57"/>
        <end position="380"/>
    </location>
</feature>
<dbReference type="Pfam" id="PF24877">
    <property type="entry name" value="ILV_EDD_C"/>
    <property type="match status" value="1"/>
</dbReference>
<keyword evidence="5 15" id="KW-0479">Metal-binding</keyword>
<evidence type="ECO:0000256" key="11">
    <source>
        <dbReference type="ARBA" id="ARBA00029304"/>
    </source>
</evidence>
<comment type="subunit">
    <text evidence="15">Homodimer.</text>
</comment>
<evidence type="ECO:0000313" key="19">
    <source>
        <dbReference type="Proteomes" id="UP000231056"/>
    </source>
</evidence>
<dbReference type="EMBL" id="PCVM01000053">
    <property type="protein sequence ID" value="PIQ73490.1"/>
    <property type="molecule type" value="Genomic_DNA"/>
</dbReference>
<evidence type="ECO:0000256" key="12">
    <source>
        <dbReference type="ARBA" id="ARBA00029436"/>
    </source>
</evidence>
<dbReference type="Pfam" id="PF00920">
    <property type="entry name" value="ILVD_EDD_N"/>
    <property type="match status" value="1"/>
</dbReference>
<dbReference type="InterPro" id="IPR037237">
    <property type="entry name" value="IlvD/EDD_N"/>
</dbReference>
<evidence type="ECO:0000256" key="15">
    <source>
        <dbReference type="HAMAP-Rule" id="MF_00012"/>
    </source>
</evidence>
<evidence type="ECO:0000256" key="7">
    <source>
        <dbReference type="ARBA" id="ARBA00023004"/>
    </source>
</evidence>
<dbReference type="UniPathway" id="UPA00047">
    <property type="reaction ID" value="UER00057"/>
</dbReference>
<dbReference type="PANTHER" id="PTHR21000:SF5">
    <property type="entry name" value="DIHYDROXY-ACID DEHYDRATASE, MITOCHONDRIAL"/>
    <property type="match status" value="1"/>
</dbReference>
<name>A0A2M6IUF8_9BACT</name>
<comment type="pathway">
    <text evidence="13 15">Amino-acid biosynthesis; L-isoleucine biosynthesis; L-isoleucine from 2-oxobutanoate: step 3/4.</text>
</comment>
<evidence type="ECO:0000256" key="8">
    <source>
        <dbReference type="ARBA" id="ARBA00023014"/>
    </source>
</evidence>
<evidence type="ECO:0000259" key="16">
    <source>
        <dbReference type="Pfam" id="PF00920"/>
    </source>
</evidence>